<dbReference type="InterPro" id="IPR012677">
    <property type="entry name" value="Nucleotide-bd_a/b_plait_sf"/>
</dbReference>
<evidence type="ECO:0000256" key="5">
    <source>
        <dbReference type="ARBA" id="ARBA00022840"/>
    </source>
</evidence>
<dbReference type="PROSITE" id="PS51195">
    <property type="entry name" value="Q_MOTIF"/>
    <property type="match status" value="1"/>
</dbReference>
<feature type="region of interest" description="Disordered" evidence="10">
    <location>
        <begin position="553"/>
        <end position="629"/>
    </location>
</feature>
<dbReference type="InterPro" id="IPR014001">
    <property type="entry name" value="Helicase_ATP-bd"/>
</dbReference>
<dbReference type="Proteomes" id="UP001149400">
    <property type="component" value="Unassembled WGS sequence"/>
</dbReference>
<feature type="compositionally biased region" description="Basic and acidic residues" evidence="10">
    <location>
        <begin position="447"/>
        <end position="476"/>
    </location>
</feature>
<evidence type="ECO:0000259" key="11">
    <source>
        <dbReference type="PROSITE" id="PS51192"/>
    </source>
</evidence>
<dbReference type="Pfam" id="PF25399">
    <property type="entry name" value="DeaD_dimer"/>
    <property type="match status" value="1"/>
</dbReference>
<keyword evidence="4 8" id="KW-0347">Helicase</keyword>
<feature type="compositionally biased region" description="Basic and acidic residues" evidence="10">
    <location>
        <begin position="598"/>
        <end position="629"/>
    </location>
</feature>
<dbReference type="InterPro" id="IPR028618">
    <property type="entry name" value="DEAD_helicase_DeaD"/>
</dbReference>
<dbReference type="Pfam" id="PF03880">
    <property type="entry name" value="DbpA"/>
    <property type="match status" value="1"/>
</dbReference>
<evidence type="ECO:0000259" key="13">
    <source>
        <dbReference type="PROSITE" id="PS51195"/>
    </source>
</evidence>
<proteinExistence type="inferred from homology"/>
<dbReference type="PANTHER" id="PTHR47963">
    <property type="entry name" value="DEAD-BOX ATP-DEPENDENT RNA HELICASE 47, MITOCHONDRIAL"/>
    <property type="match status" value="1"/>
</dbReference>
<dbReference type="InterPro" id="IPR057325">
    <property type="entry name" value="DeaD_dimer"/>
</dbReference>
<evidence type="ECO:0000256" key="4">
    <source>
        <dbReference type="ARBA" id="ARBA00022806"/>
    </source>
</evidence>
<dbReference type="GO" id="GO:0004386">
    <property type="term" value="F:helicase activity"/>
    <property type="evidence" value="ECO:0007669"/>
    <property type="project" value="UniProtKB-KW"/>
</dbReference>
<evidence type="ECO:0000256" key="9">
    <source>
        <dbReference type="PROSITE-ProRule" id="PRU00552"/>
    </source>
</evidence>
<dbReference type="EC" id="3.6.4.13" evidence="8"/>
<dbReference type="CDD" id="cd12499">
    <property type="entry name" value="RRM_EcCsdA_like"/>
    <property type="match status" value="1"/>
</dbReference>
<keyword evidence="3 8" id="KW-0378">Hydrolase</keyword>
<evidence type="ECO:0000256" key="10">
    <source>
        <dbReference type="SAM" id="MobiDB-lite"/>
    </source>
</evidence>
<dbReference type="Pfam" id="PF00271">
    <property type="entry name" value="Helicase_C"/>
    <property type="match status" value="1"/>
</dbReference>
<dbReference type="InterPro" id="IPR011545">
    <property type="entry name" value="DEAD/DEAH_box_helicase_dom"/>
</dbReference>
<comment type="similarity">
    <text evidence="8">Belongs to the DEAD box helicase family. DeaD/CsdA subfamily.</text>
</comment>
<dbReference type="Gene3D" id="3.40.50.300">
    <property type="entry name" value="P-loop containing nucleotide triphosphate hydrolases"/>
    <property type="match status" value="2"/>
</dbReference>
<comment type="catalytic activity">
    <reaction evidence="8">
        <text>ATP + H2O = ADP + phosphate + H(+)</text>
        <dbReference type="Rhea" id="RHEA:13065"/>
        <dbReference type="ChEBI" id="CHEBI:15377"/>
        <dbReference type="ChEBI" id="CHEBI:15378"/>
        <dbReference type="ChEBI" id="CHEBI:30616"/>
        <dbReference type="ChEBI" id="CHEBI:43474"/>
        <dbReference type="ChEBI" id="CHEBI:456216"/>
        <dbReference type="EC" id="3.6.4.13"/>
    </reaction>
</comment>
<dbReference type="InterPro" id="IPR034415">
    <property type="entry name" value="CsdA_RRM"/>
</dbReference>
<dbReference type="InterPro" id="IPR001650">
    <property type="entry name" value="Helicase_C-like"/>
</dbReference>
<dbReference type="PROSITE" id="PS00039">
    <property type="entry name" value="DEAD_ATP_HELICASE"/>
    <property type="match status" value="1"/>
</dbReference>
<feature type="compositionally biased region" description="Gly residues" evidence="10">
    <location>
        <begin position="572"/>
        <end position="582"/>
    </location>
</feature>
<feature type="short sequence motif" description="Q motif" evidence="9">
    <location>
        <begin position="6"/>
        <end position="34"/>
    </location>
</feature>
<evidence type="ECO:0000256" key="3">
    <source>
        <dbReference type="ARBA" id="ARBA00022801"/>
    </source>
</evidence>
<dbReference type="InterPro" id="IPR027417">
    <property type="entry name" value="P-loop_NTPase"/>
</dbReference>
<dbReference type="SMART" id="SM00487">
    <property type="entry name" value="DEXDc"/>
    <property type="match status" value="1"/>
</dbReference>
<evidence type="ECO:0000256" key="1">
    <source>
        <dbReference type="ARBA" id="ARBA00022490"/>
    </source>
</evidence>
<evidence type="ECO:0000256" key="2">
    <source>
        <dbReference type="ARBA" id="ARBA00022741"/>
    </source>
</evidence>
<reference evidence="14" key="1">
    <citation type="submission" date="2021-12" db="EMBL/GenBank/DDBJ databases">
        <title>Enterovibrio ZSDZ35 sp. nov. and Enterovibrio ZSDZ42 sp. nov., isolated from coastal seawater in Qingdao.</title>
        <authorList>
            <person name="Zhang P."/>
        </authorList>
    </citation>
    <scope>NUCLEOTIDE SEQUENCE</scope>
    <source>
        <strain evidence="14">ZSDZ42</strain>
    </source>
</reference>
<evidence type="ECO:0000256" key="7">
    <source>
        <dbReference type="ARBA" id="ARBA00023016"/>
    </source>
</evidence>
<keyword evidence="6 8" id="KW-0694">RNA-binding</keyword>
<evidence type="ECO:0000256" key="6">
    <source>
        <dbReference type="ARBA" id="ARBA00022884"/>
    </source>
</evidence>
<comment type="subcellular location">
    <subcellularLocation>
        <location evidence="8">Cytoplasm</location>
    </subcellularLocation>
</comment>
<dbReference type="Pfam" id="PF00270">
    <property type="entry name" value="DEAD"/>
    <property type="match status" value="1"/>
</dbReference>
<comment type="function">
    <text evidence="8">DEAD-box RNA helicase involved in various cellular processes at low temperature, including ribosome biogenesis, mRNA degradation and translation initiation.</text>
</comment>
<comment type="caution">
    <text evidence="14">The sequence shown here is derived from an EMBL/GenBank/DDBJ whole genome shotgun (WGS) entry which is preliminary data.</text>
</comment>
<dbReference type="PROSITE" id="PS51194">
    <property type="entry name" value="HELICASE_CTER"/>
    <property type="match status" value="1"/>
</dbReference>
<dbReference type="PROSITE" id="PS51192">
    <property type="entry name" value="HELICASE_ATP_BIND_1"/>
    <property type="match status" value="1"/>
</dbReference>
<protein>
    <recommendedName>
        <fullName evidence="8">ATP-dependent RNA helicase DeaD</fullName>
        <ecNumber evidence="8">3.6.4.13</ecNumber>
    </recommendedName>
    <alternativeName>
        <fullName evidence="8">Cold-shock DEAD box protein A</fullName>
    </alternativeName>
</protein>
<feature type="region of interest" description="Disordered" evidence="10">
    <location>
        <begin position="436"/>
        <end position="479"/>
    </location>
</feature>
<feature type="domain" description="Helicase C-terminal" evidence="12">
    <location>
        <begin position="219"/>
        <end position="379"/>
    </location>
</feature>
<dbReference type="InterPro" id="IPR044742">
    <property type="entry name" value="DEAD/DEAH_RhlB"/>
</dbReference>
<dbReference type="CDD" id="cd18787">
    <property type="entry name" value="SF2_C_DEAD"/>
    <property type="match status" value="1"/>
</dbReference>
<dbReference type="InterPro" id="IPR005580">
    <property type="entry name" value="DbpA/CsdA_RNA-bd_dom"/>
</dbReference>
<feature type="domain" description="Helicase ATP-binding" evidence="11">
    <location>
        <begin position="37"/>
        <end position="208"/>
    </location>
</feature>
<evidence type="ECO:0000259" key="12">
    <source>
        <dbReference type="PROSITE" id="PS51194"/>
    </source>
</evidence>
<feature type="domain" description="DEAD-box RNA helicase Q" evidence="13">
    <location>
        <begin position="6"/>
        <end position="34"/>
    </location>
</feature>
<evidence type="ECO:0000313" key="15">
    <source>
        <dbReference type="Proteomes" id="UP001149400"/>
    </source>
</evidence>
<accession>A0ABT5QVX5</accession>
<gene>
    <name evidence="8" type="primary">deaD</name>
    <name evidence="8" type="synonym">csdA</name>
    <name evidence="14" type="ORF">LRP50_03385</name>
</gene>
<sequence>MQDIVTEFRQLDLAENLLSALDSIGFVSPTPIQAASIPLLLTGVDALGKAQTGTGKTAAFSLPILNKIDLNQHKPQAIVMAPTRELAIQVAAEVKLLGQKISGLKVLEIYGGASIVEQMRALRSGAHIVVGTPGRVKDLINRERLQLDEVKTFVLDEADEMLKMGFVDDVTWIMEQAPETAQRVLFSATMPPIVKEIVDRFLREPSRIDVAGSNRTVEKVEQQYWVVKGVEKDEAMSRLLETEETDASIVFVRTRQDTERLADWLQARGFKAAALHGDIPQSLRERTVDHIKRGVIDILVATDVVARGLDVPRITHVFNYDIPFDVESYIHRIGRTGRAGRAGKAILLVRTNQIRMLRTIERVTSTRMEEIQLPMRDKVAEARLAALAADLLEQKEAESLEAFVGLIEKLQEQIDVDAATLAAMLLQRQQGKRPLFYTGPDPMISAIERENKRRESRRDERGPRDGSRPERGERRSYNAADWDTYQLQVGRDQGVQVKDIVGAIANELGLEKQFIGSIKLATGHTYVQLPKKMPNEIMAQLKQLRIRQKATDAQLVEGHVNMEPPRRRNGGERSGAPGGNGGRRFEERGPRGGNGGNRSDRGGERRFNRDRGNDRRPSGARPDRRPADA</sequence>
<keyword evidence="5 8" id="KW-0067">ATP-binding</keyword>
<dbReference type="HAMAP" id="MF_00964">
    <property type="entry name" value="DEAD_helicase_DeaD"/>
    <property type="match status" value="1"/>
</dbReference>
<keyword evidence="2 8" id="KW-0547">Nucleotide-binding</keyword>
<dbReference type="Gene3D" id="3.30.70.330">
    <property type="match status" value="1"/>
</dbReference>
<dbReference type="InterPro" id="IPR000629">
    <property type="entry name" value="RNA-helicase_DEAD-box_CS"/>
</dbReference>
<dbReference type="PANTHER" id="PTHR47963:SF8">
    <property type="entry name" value="ATP-DEPENDENT RNA HELICASE DEAD"/>
    <property type="match status" value="1"/>
</dbReference>
<dbReference type="EMBL" id="JAJUBC010000003">
    <property type="protein sequence ID" value="MDD1792163.1"/>
    <property type="molecule type" value="Genomic_DNA"/>
</dbReference>
<dbReference type="SUPFAM" id="SSF52540">
    <property type="entry name" value="P-loop containing nucleoside triphosphate hydrolases"/>
    <property type="match status" value="1"/>
</dbReference>
<evidence type="ECO:0000256" key="8">
    <source>
        <dbReference type="HAMAP-Rule" id="MF_00964"/>
    </source>
</evidence>
<dbReference type="RefSeq" id="WP_274163083.1">
    <property type="nucleotide sequence ID" value="NZ_JAJUBC010000003.1"/>
</dbReference>
<dbReference type="InterPro" id="IPR050547">
    <property type="entry name" value="DEAD_box_RNA_helicases"/>
</dbReference>
<dbReference type="SMART" id="SM00490">
    <property type="entry name" value="HELICc"/>
    <property type="match status" value="1"/>
</dbReference>
<keyword evidence="15" id="KW-1185">Reference proteome</keyword>
<keyword evidence="1 8" id="KW-0963">Cytoplasm</keyword>
<name>A0ABT5QVX5_9GAMM</name>
<dbReference type="CDD" id="cd00268">
    <property type="entry name" value="DEADc"/>
    <property type="match status" value="1"/>
</dbReference>
<organism evidence="14 15">
    <name type="scientific">Enterovibrio gelatinilyticus</name>
    <dbReference type="NCBI Taxonomy" id="2899819"/>
    <lineage>
        <taxon>Bacteria</taxon>
        <taxon>Pseudomonadati</taxon>
        <taxon>Pseudomonadota</taxon>
        <taxon>Gammaproteobacteria</taxon>
        <taxon>Vibrionales</taxon>
        <taxon>Vibrionaceae</taxon>
        <taxon>Enterovibrio</taxon>
    </lineage>
</organism>
<keyword evidence="7 8" id="KW-0346">Stress response</keyword>
<dbReference type="InterPro" id="IPR014014">
    <property type="entry name" value="RNA_helicase_DEAD_Q_motif"/>
</dbReference>
<evidence type="ECO:0000313" key="14">
    <source>
        <dbReference type="EMBL" id="MDD1792163.1"/>
    </source>
</evidence>